<dbReference type="GeneID" id="18829246"/>
<dbReference type="eggNOG" id="KOG4476">
    <property type="taxonomic scope" value="Eukaryota"/>
</dbReference>
<feature type="region of interest" description="Disordered" evidence="1">
    <location>
        <begin position="180"/>
        <end position="213"/>
    </location>
</feature>
<accession>K5XBG6</accession>
<proteinExistence type="predicted"/>
<dbReference type="EMBL" id="JH971388">
    <property type="protein sequence ID" value="EKM80608.1"/>
    <property type="molecule type" value="Genomic_DNA"/>
</dbReference>
<evidence type="ECO:0000256" key="1">
    <source>
        <dbReference type="SAM" id="MobiDB-lite"/>
    </source>
</evidence>
<reference evidence="3" key="1">
    <citation type="journal article" date="2012" name="Proc. Natl. Acad. Sci. U.S.A.">
        <title>Genome sequence of the button mushroom Agaricus bisporus reveals mechanisms governing adaptation to a humic-rich ecological niche.</title>
        <authorList>
            <person name="Morin E."/>
            <person name="Kohler A."/>
            <person name="Baker A.R."/>
            <person name="Foulongne-Oriol M."/>
            <person name="Lombard V."/>
            <person name="Nagy L.G."/>
            <person name="Ohm R.A."/>
            <person name="Patyshakuliyeva A."/>
            <person name="Brun A."/>
            <person name="Aerts A.L."/>
            <person name="Bailey A.M."/>
            <person name="Billette C."/>
            <person name="Coutinho P.M."/>
            <person name="Deakin G."/>
            <person name="Doddapaneni H."/>
            <person name="Floudas D."/>
            <person name="Grimwood J."/>
            <person name="Hilden K."/>
            <person name="Kuees U."/>
            <person name="LaButti K.M."/>
            <person name="Lapidus A."/>
            <person name="Lindquist E.A."/>
            <person name="Lucas S.M."/>
            <person name="Murat C."/>
            <person name="Riley R.W."/>
            <person name="Salamov A.A."/>
            <person name="Schmutz J."/>
            <person name="Subramanian V."/>
            <person name="Woesten H.A.B."/>
            <person name="Xu J."/>
            <person name="Eastwood D.C."/>
            <person name="Foster G.D."/>
            <person name="Sonnenberg A.S."/>
            <person name="Cullen D."/>
            <person name="de Vries R.P."/>
            <person name="Lundell T."/>
            <person name="Hibbett D.S."/>
            <person name="Henrissat B."/>
            <person name="Burton K.S."/>
            <person name="Kerrigan R.W."/>
            <person name="Challen M.P."/>
            <person name="Grigoriev I.V."/>
            <person name="Martin F."/>
        </authorList>
    </citation>
    <scope>NUCLEOTIDE SEQUENCE [LARGE SCALE GENOMIC DNA]</scope>
    <source>
        <strain evidence="3">JB137-S8 / ATCC MYA-4627 / FGSC 10392</strain>
    </source>
</reference>
<dbReference type="OrthoDB" id="5572844at2759"/>
<name>K5XBG6_AGABU</name>
<dbReference type="InParanoid" id="K5XBG6"/>
<evidence type="ECO:0000313" key="2">
    <source>
        <dbReference type="EMBL" id="EKM80608.1"/>
    </source>
</evidence>
<evidence type="ECO:0000313" key="3">
    <source>
        <dbReference type="Proteomes" id="UP000008493"/>
    </source>
</evidence>
<gene>
    <name evidence="2" type="ORF">AGABI1DRAFT_37548</name>
</gene>
<feature type="compositionally biased region" description="Polar residues" evidence="1">
    <location>
        <begin position="116"/>
        <end position="127"/>
    </location>
</feature>
<sequence>MQRPTSVGLRVRSTQDAHVIFHAVHLKILPMITRRLDTEERREIRPGCVYVWEERGPNTESIGMVGIERWTDSRSWGPSRVRDVRQPCAISCSQQFSQEFLFYQERERSPVELEMQSDSDTTQTSPPRTRRKDLIKQTYSVLVQTPRGRRKWHLTTYFTQDTLDDLSTIDDTPELRSLHIPPGKYSSARSINNRNTRPNPYPYPVHPSISGYPDRPEKIPRVFKIQIRPPLCDQGSLAPLAYLENVAPPRRHPMDEKALMSFSCDFTRDIGRAEC</sequence>
<dbReference type="KEGG" id="abp:AGABI1DRAFT37548"/>
<dbReference type="GO" id="GO:0003677">
    <property type="term" value="F:DNA binding"/>
    <property type="evidence" value="ECO:0007669"/>
    <property type="project" value="TreeGrafter"/>
</dbReference>
<dbReference type="AlphaFoldDB" id="K5XBG6"/>
<organism evidence="2 3">
    <name type="scientific">Agaricus bisporus var. burnettii (strain JB137-S8 / ATCC MYA-4627 / FGSC 10392)</name>
    <name type="common">White button mushroom</name>
    <dbReference type="NCBI Taxonomy" id="597362"/>
    <lineage>
        <taxon>Eukaryota</taxon>
        <taxon>Fungi</taxon>
        <taxon>Dikarya</taxon>
        <taxon>Basidiomycota</taxon>
        <taxon>Agaricomycotina</taxon>
        <taxon>Agaricomycetes</taxon>
        <taxon>Agaricomycetidae</taxon>
        <taxon>Agaricales</taxon>
        <taxon>Agaricineae</taxon>
        <taxon>Agaricaceae</taxon>
        <taxon>Agaricus</taxon>
    </lineage>
</organism>
<protein>
    <submittedName>
        <fullName evidence="2">Uncharacterized protein</fullName>
    </submittedName>
</protein>
<dbReference type="PANTHER" id="PTHR28027:SF2">
    <property type="entry name" value="TRANSCRIPTIONAL REGULATOR MIT1"/>
    <property type="match status" value="1"/>
</dbReference>
<dbReference type="Pfam" id="PF09729">
    <property type="entry name" value="Gti1_Pac2"/>
    <property type="match status" value="1"/>
</dbReference>
<dbReference type="HOGENOM" id="CLU_028895_2_0_1"/>
<dbReference type="OMA" id="NRGRRKW"/>
<dbReference type="InterPro" id="IPR018608">
    <property type="entry name" value="Gti1/Pac2"/>
</dbReference>
<dbReference type="PANTHER" id="PTHR28027">
    <property type="entry name" value="TRANSCRIPTIONAL REGULATOR MIT1"/>
    <property type="match status" value="1"/>
</dbReference>
<keyword evidence="3" id="KW-1185">Reference proteome</keyword>
<dbReference type="RefSeq" id="XP_007328024.1">
    <property type="nucleotide sequence ID" value="XM_007327962.1"/>
</dbReference>
<feature type="region of interest" description="Disordered" evidence="1">
    <location>
        <begin position="111"/>
        <end position="131"/>
    </location>
</feature>
<dbReference type="Proteomes" id="UP000008493">
    <property type="component" value="Unassembled WGS sequence"/>
</dbReference>